<feature type="compositionally biased region" description="Polar residues" evidence="1">
    <location>
        <begin position="176"/>
        <end position="190"/>
    </location>
</feature>
<dbReference type="EMBL" id="WHUW01000029">
    <property type="protein sequence ID" value="KAF8434363.1"/>
    <property type="molecule type" value="Genomic_DNA"/>
</dbReference>
<dbReference type="Proteomes" id="UP001194468">
    <property type="component" value="Unassembled WGS sequence"/>
</dbReference>
<name>A0AAD4BLY3_BOLED</name>
<sequence>MSSPVIPFQSLAPYTSTSRDTESHFYVSLEPSAMRQLKIYPSFIQFVQKADPLSLSTPLLLHSRRDVVDVWIAKVDGGLQEYHVRSTPSFHTWAGRSDEAVERNEKLVEQIKIQVCVECFRDHLHASCRNRSTIRTYSATPGYFRPYLSEGFPPLSPEAARCSWQLRWRNSRPHDPTTQGDVRSAATHTASEPRVTQMNHFYPSCPFLAW</sequence>
<comment type="caution">
    <text evidence="2">The sequence shown here is derived from an EMBL/GenBank/DDBJ whole genome shotgun (WGS) entry which is preliminary data.</text>
</comment>
<evidence type="ECO:0000313" key="3">
    <source>
        <dbReference type="Proteomes" id="UP001194468"/>
    </source>
</evidence>
<keyword evidence="3" id="KW-1185">Reference proteome</keyword>
<accession>A0AAD4BLY3</accession>
<evidence type="ECO:0000313" key="2">
    <source>
        <dbReference type="EMBL" id="KAF8434363.1"/>
    </source>
</evidence>
<feature type="region of interest" description="Disordered" evidence="1">
    <location>
        <begin position="170"/>
        <end position="190"/>
    </location>
</feature>
<dbReference type="AlphaFoldDB" id="A0AAD4BLY3"/>
<evidence type="ECO:0000256" key="1">
    <source>
        <dbReference type="SAM" id="MobiDB-lite"/>
    </source>
</evidence>
<proteinExistence type="predicted"/>
<reference evidence="2" key="2">
    <citation type="journal article" date="2020" name="Nat. Commun.">
        <title>Large-scale genome sequencing of mycorrhizal fungi provides insights into the early evolution of symbiotic traits.</title>
        <authorList>
            <person name="Miyauchi S."/>
            <person name="Kiss E."/>
            <person name="Kuo A."/>
            <person name="Drula E."/>
            <person name="Kohler A."/>
            <person name="Sanchez-Garcia M."/>
            <person name="Morin E."/>
            <person name="Andreopoulos B."/>
            <person name="Barry K.W."/>
            <person name="Bonito G."/>
            <person name="Buee M."/>
            <person name="Carver A."/>
            <person name="Chen C."/>
            <person name="Cichocki N."/>
            <person name="Clum A."/>
            <person name="Culley D."/>
            <person name="Crous P.W."/>
            <person name="Fauchery L."/>
            <person name="Girlanda M."/>
            <person name="Hayes R.D."/>
            <person name="Keri Z."/>
            <person name="LaButti K."/>
            <person name="Lipzen A."/>
            <person name="Lombard V."/>
            <person name="Magnuson J."/>
            <person name="Maillard F."/>
            <person name="Murat C."/>
            <person name="Nolan M."/>
            <person name="Ohm R.A."/>
            <person name="Pangilinan J."/>
            <person name="Pereira M.F."/>
            <person name="Perotto S."/>
            <person name="Peter M."/>
            <person name="Pfister S."/>
            <person name="Riley R."/>
            <person name="Sitrit Y."/>
            <person name="Stielow J.B."/>
            <person name="Szollosi G."/>
            <person name="Zifcakova L."/>
            <person name="Stursova M."/>
            <person name="Spatafora J.W."/>
            <person name="Tedersoo L."/>
            <person name="Vaario L.M."/>
            <person name="Yamada A."/>
            <person name="Yan M."/>
            <person name="Wang P."/>
            <person name="Xu J."/>
            <person name="Bruns T."/>
            <person name="Baldrian P."/>
            <person name="Vilgalys R."/>
            <person name="Dunand C."/>
            <person name="Henrissat B."/>
            <person name="Grigoriev I.V."/>
            <person name="Hibbett D."/>
            <person name="Nagy L.G."/>
            <person name="Martin F.M."/>
        </authorList>
    </citation>
    <scope>NUCLEOTIDE SEQUENCE</scope>
    <source>
        <strain evidence="2">BED1</strain>
    </source>
</reference>
<gene>
    <name evidence="2" type="ORF">L210DRAFT_2604009</name>
</gene>
<protein>
    <submittedName>
        <fullName evidence="2">Uncharacterized protein</fullName>
    </submittedName>
</protein>
<reference evidence="2" key="1">
    <citation type="submission" date="2019-10" db="EMBL/GenBank/DDBJ databases">
        <authorList>
            <consortium name="DOE Joint Genome Institute"/>
            <person name="Kuo A."/>
            <person name="Miyauchi S."/>
            <person name="Kiss E."/>
            <person name="Drula E."/>
            <person name="Kohler A."/>
            <person name="Sanchez-Garcia M."/>
            <person name="Andreopoulos B."/>
            <person name="Barry K.W."/>
            <person name="Bonito G."/>
            <person name="Buee M."/>
            <person name="Carver A."/>
            <person name="Chen C."/>
            <person name="Cichocki N."/>
            <person name="Clum A."/>
            <person name="Culley D."/>
            <person name="Crous P.W."/>
            <person name="Fauchery L."/>
            <person name="Girlanda M."/>
            <person name="Hayes R."/>
            <person name="Keri Z."/>
            <person name="LaButti K."/>
            <person name="Lipzen A."/>
            <person name="Lombard V."/>
            <person name="Magnuson J."/>
            <person name="Maillard F."/>
            <person name="Morin E."/>
            <person name="Murat C."/>
            <person name="Nolan M."/>
            <person name="Ohm R."/>
            <person name="Pangilinan J."/>
            <person name="Pereira M."/>
            <person name="Perotto S."/>
            <person name="Peter M."/>
            <person name="Riley R."/>
            <person name="Sitrit Y."/>
            <person name="Stielow B."/>
            <person name="Szollosi G."/>
            <person name="Zifcakova L."/>
            <person name="Stursova M."/>
            <person name="Spatafora J.W."/>
            <person name="Tedersoo L."/>
            <person name="Vaario L.-M."/>
            <person name="Yamada A."/>
            <person name="Yan M."/>
            <person name="Wang P."/>
            <person name="Xu J."/>
            <person name="Bruns T."/>
            <person name="Baldrian P."/>
            <person name="Vilgalys R."/>
            <person name="Henrissat B."/>
            <person name="Grigoriev I.V."/>
            <person name="Hibbett D."/>
            <person name="Nagy L.G."/>
            <person name="Martin F.M."/>
        </authorList>
    </citation>
    <scope>NUCLEOTIDE SEQUENCE</scope>
    <source>
        <strain evidence="2">BED1</strain>
    </source>
</reference>
<organism evidence="2 3">
    <name type="scientific">Boletus edulis BED1</name>
    <dbReference type="NCBI Taxonomy" id="1328754"/>
    <lineage>
        <taxon>Eukaryota</taxon>
        <taxon>Fungi</taxon>
        <taxon>Dikarya</taxon>
        <taxon>Basidiomycota</taxon>
        <taxon>Agaricomycotina</taxon>
        <taxon>Agaricomycetes</taxon>
        <taxon>Agaricomycetidae</taxon>
        <taxon>Boletales</taxon>
        <taxon>Boletineae</taxon>
        <taxon>Boletaceae</taxon>
        <taxon>Boletoideae</taxon>
        <taxon>Boletus</taxon>
    </lineage>
</organism>